<accession>A0A8S5TH19</accession>
<protein>
    <submittedName>
        <fullName evidence="1">Uncharacterized protein</fullName>
    </submittedName>
</protein>
<sequence length="104" mass="11817">MAKIIDKVIFNNIKEELINNVNEVVTNQSKKYFTRWLKESGIPQLKEIADVYTNKLKEDATKEAGWSKIRDGVVLPICIAVALNVIDSVIGKIIEKTDEEEVQQ</sequence>
<evidence type="ECO:0000313" key="1">
    <source>
        <dbReference type="EMBL" id="DAF62339.1"/>
    </source>
</evidence>
<organism evidence="1">
    <name type="scientific">Myoviridae sp. ctIty1</name>
    <dbReference type="NCBI Taxonomy" id="2827673"/>
    <lineage>
        <taxon>Viruses</taxon>
        <taxon>Duplodnaviria</taxon>
        <taxon>Heunggongvirae</taxon>
        <taxon>Uroviricota</taxon>
        <taxon>Caudoviricetes</taxon>
    </lineage>
</organism>
<name>A0A8S5TH19_9CAUD</name>
<reference evidence="1" key="1">
    <citation type="journal article" date="2021" name="Proc. Natl. Acad. Sci. U.S.A.">
        <title>A Catalog of Tens of Thousands of Viruses from Human Metagenomes Reveals Hidden Associations with Chronic Diseases.</title>
        <authorList>
            <person name="Tisza M.J."/>
            <person name="Buck C.B."/>
        </authorList>
    </citation>
    <scope>NUCLEOTIDE SEQUENCE</scope>
    <source>
        <strain evidence="1">CtIty1</strain>
    </source>
</reference>
<dbReference type="EMBL" id="BK032823">
    <property type="protein sequence ID" value="DAF62339.1"/>
    <property type="molecule type" value="Genomic_DNA"/>
</dbReference>
<proteinExistence type="predicted"/>